<reference evidence="1 2" key="1">
    <citation type="submission" date="2023-09" db="EMBL/GenBank/DDBJ databases">
        <authorList>
            <person name="Rey-Velasco X."/>
        </authorList>
    </citation>
    <scope>NUCLEOTIDE SEQUENCE [LARGE SCALE GENOMIC DNA]</scope>
    <source>
        <strain evidence="1 2">F394</strain>
    </source>
</reference>
<keyword evidence="2" id="KW-1185">Reference proteome</keyword>
<proteinExistence type="predicted"/>
<name>A0ABU3BR33_9BACT</name>
<dbReference type="EMBL" id="JAVRHT010000016">
    <property type="protein sequence ID" value="MDT0631756.1"/>
    <property type="molecule type" value="Genomic_DNA"/>
</dbReference>
<evidence type="ECO:0008006" key="3">
    <source>
        <dbReference type="Google" id="ProtNLM"/>
    </source>
</evidence>
<organism evidence="1 2">
    <name type="scientific">Rubrivirga litoralis</name>
    <dbReference type="NCBI Taxonomy" id="3075598"/>
    <lineage>
        <taxon>Bacteria</taxon>
        <taxon>Pseudomonadati</taxon>
        <taxon>Rhodothermota</taxon>
        <taxon>Rhodothermia</taxon>
        <taxon>Rhodothermales</taxon>
        <taxon>Rubricoccaceae</taxon>
        <taxon>Rubrivirga</taxon>
    </lineage>
</organism>
<sequence>MTYAAPPLSVLGDDDLADRLDRAGLPIAGAPSAGGVAVVGGAVGQRAAAAGRVAAAGAHPFALWPPGVSAADADALAARAEEAGVEVGVARPALARGAAGLGGWTAGLVSLSLAAPPDGALGAGGALGGALDLVLALVGRGAVGRLDAAAERDGARLRALAASLRFRSGAFAQVWLRADEDAGGLATSLHASRPGSHIDATRLDRPLVVSGQPAPPAAPDADPLVAEVAAFVRAVGAGRRPAYGLDAALATLRLVERVQGHLR</sequence>
<evidence type="ECO:0000313" key="2">
    <source>
        <dbReference type="Proteomes" id="UP001267426"/>
    </source>
</evidence>
<evidence type="ECO:0000313" key="1">
    <source>
        <dbReference type="EMBL" id="MDT0631756.1"/>
    </source>
</evidence>
<dbReference type="Proteomes" id="UP001267426">
    <property type="component" value="Unassembled WGS sequence"/>
</dbReference>
<gene>
    <name evidence="1" type="ORF">RM540_08365</name>
</gene>
<protein>
    <recommendedName>
        <fullName evidence="3">Oxidoreductase</fullName>
    </recommendedName>
</protein>
<accession>A0ABU3BR33</accession>
<comment type="caution">
    <text evidence="1">The sequence shown here is derived from an EMBL/GenBank/DDBJ whole genome shotgun (WGS) entry which is preliminary data.</text>
</comment>
<dbReference type="RefSeq" id="WP_311663100.1">
    <property type="nucleotide sequence ID" value="NZ_JAVRHT010000016.1"/>
</dbReference>
<dbReference type="Gene3D" id="3.30.360.10">
    <property type="entry name" value="Dihydrodipicolinate Reductase, domain 2"/>
    <property type="match status" value="1"/>
</dbReference>